<comment type="caution">
    <text evidence="7">The sequence shown here is derived from an EMBL/GenBank/DDBJ whole genome shotgun (WGS) entry which is preliminary data.</text>
</comment>
<organism evidence="7 8">
    <name type="scientific">Echinicola arenosa</name>
    <dbReference type="NCBI Taxonomy" id="2774144"/>
    <lineage>
        <taxon>Bacteria</taxon>
        <taxon>Pseudomonadati</taxon>
        <taxon>Bacteroidota</taxon>
        <taxon>Cytophagia</taxon>
        <taxon>Cytophagales</taxon>
        <taxon>Cyclobacteriaceae</taxon>
        <taxon>Echinicola</taxon>
    </lineage>
</organism>
<keyword evidence="3 5" id="KW-1133">Transmembrane helix</keyword>
<feature type="domain" description="Yip1" evidence="6">
    <location>
        <begin position="7"/>
        <end position="142"/>
    </location>
</feature>
<sequence>MNVYRTIWLKPSPTFEEIANKKEQSLQALPIILFGLVFGLDMYPDMILLLGEKAKIWALVLGLFLGIGFSFLSLGLVMPGLIRIFGKLWKGKSSMRQMVNICSLSFLPLSMVLVYQVSIFIFGLEPTIYNLNAGIVYLLWLW</sequence>
<keyword evidence="2 5" id="KW-0812">Transmembrane</keyword>
<comment type="subcellular location">
    <subcellularLocation>
        <location evidence="1">Membrane</location>
        <topology evidence="1">Multi-pass membrane protein</topology>
    </subcellularLocation>
</comment>
<dbReference type="InterPro" id="IPR006977">
    <property type="entry name" value="Yip1_dom"/>
</dbReference>
<dbReference type="EMBL" id="JACYTQ010000004">
    <property type="protein sequence ID" value="MBD8489726.1"/>
    <property type="molecule type" value="Genomic_DNA"/>
</dbReference>
<evidence type="ECO:0000313" key="7">
    <source>
        <dbReference type="EMBL" id="MBD8489726.1"/>
    </source>
</evidence>
<keyword evidence="4 5" id="KW-0472">Membrane</keyword>
<keyword evidence="8" id="KW-1185">Reference proteome</keyword>
<reference evidence="7 8" key="1">
    <citation type="submission" date="2020-09" db="EMBL/GenBank/DDBJ databases">
        <title>Echinicola sp. CAU 1574 isolated from sand of Sido Beach.</title>
        <authorList>
            <person name="Kim W."/>
        </authorList>
    </citation>
    <scope>NUCLEOTIDE SEQUENCE [LARGE SCALE GENOMIC DNA]</scope>
    <source>
        <strain evidence="7 8">CAU 1574</strain>
    </source>
</reference>
<gene>
    <name evidence="7" type="ORF">IFO69_13295</name>
</gene>
<proteinExistence type="predicted"/>
<feature type="transmembrane region" description="Helical" evidence="5">
    <location>
        <begin position="28"/>
        <end position="50"/>
    </location>
</feature>
<evidence type="ECO:0000256" key="5">
    <source>
        <dbReference type="SAM" id="Phobius"/>
    </source>
</evidence>
<dbReference type="RefSeq" id="WP_192010612.1">
    <property type="nucleotide sequence ID" value="NZ_JACYTQ010000004.1"/>
</dbReference>
<dbReference type="Proteomes" id="UP000647133">
    <property type="component" value="Unassembled WGS sequence"/>
</dbReference>
<evidence type="ECO:0000256" key="4">
    <source>
        <dbReference type="ARBA" id="ARBA00023136"/>
    </source>
</evidence>
<dbReference type="Pfam" id="PF04893">
    <property type="entry name" value="Yip1"/>
    <property type="match status" value="1"/>
</dbReference>
<feature type="transmembrane region" description="Helical" evidence="5">
    <location>
        <begin position="56"/>
        <end position="77"/>
    </location>
</feature>
<evidence type="ECO:0000256" key="3">
    <source>
        <dbReference type="ARBA" id="ARBA00022989"/>
    </source>
</evidence>
<protein>
    <recommendedName>
        <fullName evidence="6">Yip1 domain-containing protein</fullName>
    </recommendedName>
</protein>
<evidence type="ECO:0000313" key="8">
    <source>
        <dbReference type="Proteomes" id="UP000647133"/>
    </source>
</evidence>
<accession>A0ABR9AN51</accession>
<name>A0ABR9AN51_9BACT</name>
<evidence type="ECO:0000256" key="1">
    <source>
        <dbReference type="ARBA" id="ARBA00004141"/>
    </source>
</evidence>
<evidence type="ECO:0000256" key="2">
    <source>
        <dbReference type="ARBA" id="ARBA00022692"/>
    </source>
</evidence>
<evidence type="ECO:0000259" key="6">
    <source>
        <dbReference type="Pfam" id="PF04893"/>
    </source>
</evidence>
<feature type="transmembrane region" description="Helical" evidence="5">
    <location>
        <begin position="98"/>
        <end position="122"/>
    </location>
</feature>